<protein>
    <submittedName>
        <fullName evidence="1">TonB-dependent receptor SusC</fullName>
    </submittedName>
</protein>
<keyword evidence="1" id="KW-0675">Receptor</keyword>
<comment type="caution">
    <text evidence="1">The sequence shown here is derived from an EMBL/GenBank/DDBJ whole genome shotgun (WGS) entry which is preliminary data.</text>
</comment>
<evidence type="ECO:0000313" key="1">
    <source>
        <dbReference type="EMBL" id="KAA6332187.1"/>
    </source>
</evidence>
<dbReference type="AlphaFoldDB" id="A0A5J4RDK7"/>
<sequence length="302" mass="33049">MLVNLPVERTSGLRNKTVNIGDISNKGLEFSVNANIIDLKDLQWTLLANIATNVNRIERLGTDSFIASDVILVKEGESLGTFYGYVFDGIVQKGEEASTPAPTWTSSVQAGDPKFVNKAGDSNVIGENDKVILGSIQPKFTYGFATRAVYKKIDLSASFQGSYGNYLYNALRHGLETPSHVFNGSAVLADHWTPTHTNTNVPRAIPVPYVTLDDRYIEDASYLRLKDITLGYAFNVKVDSRSPLRVRIFVSAQNLFTLTKYTGYDPEASRNGGDETNGLLQGIDQGAYPAAKTFLTGLSLSF</sequence>
<proteinExistence type="predicted"/>
<organism evidence="1">
    <name type="scientific">termite gut metagenome</name>
    <dbReference type="NCBI Taxonomy" id="433724"/>
    <lineage>
        <taxon>unclassified sequences</taxon>
        <taxon>metagenomes</taxon>
        <taxon>organismal metagenomes</taxon>
    </lineage>
</organism>
<gene>
    <name evidence="1" type="ORF">EZS27_019280</name>
</gene>
<dbReference type="SUPFAM" id="SSF56935">
    <property type="entry name" value="Porins"/>
    <property type="match status" value="1"/>
</dbReference>
<accession>A0A5J4RDK7</accession>
<reference evidence="1" key="1">
    <citation type="submission" date="2019-03" db="EMBL/GenBank/DDBJ databases">
        <title>Single cell metagenomics reveals metabolic interactions within the superorganism composed of flagellate Streblomastix strix and complex community of Bacteroidetes bacteria on its surface.</title>
        <authorList>
            <person name="Treitli S.C."/>
            <person name="Kolisko M."/>
            <person name="Husnik F."/>
            <person name="Keeling P."/>
            <person name="Hampl V."/>
        </authorList>
    </citation>
    <scope>NUCLEOTIDE SEQUENCE</scope>
    <source>
        <strain evidence="1">STM</strain>
    </source>
</reference>
<name>A0A5J4RDK7_9ZZZZ</name>
<dbReference type="EMBL" id="SNRY01001273">
    <property type="protein sequence ID" value="KAA6332187.1"/>
    <property type="molecule type" value="Genomic_DNA"/>
</dbReference>